<evidence type="ECO:0000313" key="2">
    <source>
        <dbReference type="EMBL" id="MQY07122.1"/>
    </source>
</evidence>
<dbReference type="RefSeq" id="WP_153536752.1">
    <property type="nucleotide sequence ID" value="NZ_WEGH01000003.1"/>
</dbReference>
<dbReference type="Proteomes" id="UP000487268">
    <property type="component" value="Unassembled WGS sequence"/>
</dbReference>
<organism evidence="2 3">
    <name type="scientific">Actinomadura macrotermitis</name>
    <dbReference type="NCBI Taxonomy" id="2585200"/>
    <lineage>
        <taxon>Bacteria</taxon>
        <taxon>Bacillati</taxon>
        <taxon>Actinomycetota</taxon>
        <taxon>Actinomycetes</taxon>
        <taxon>Streptosporangiales</taxon>
        <taxon>Thermomonosporaceae</taxon>
        <taxon>Actinomadura</taxon>
    </lineage>
</organism>
<evidence type="ECO:0000313" key="3">
    <source>
        <dbReference type="Proteomes" id="UP000487268"/>
    </source>
</evidence>
<name>A0A7K0C208_9ACTN</name>
<dbReference type="AlphaFoldDB" id="A0A7K0C208"/>
<reference evidence="2 3" key="1">
    <citation type="submission" date="2019-10" db="EMBL/GenBank/DDBJ databases">
        <title>Actinomadura rubteroloni sp. nov. and Actinomadura macrotermitis sp. nov., isolated from the gut of fungus growing-termite Macrotermes natalensis.</title>
        <authorList>
            <person name="Benndorf R."/>
            <person name="Martin K."/>
            <person name="Kuefner M."/>
            <person name="De Beer W."/>
            <person name="Kaster A.-K."/>
            <person name="Vollmers J."/>
            <person name="Poulsen M."/>
            <person name="Beemelmanns C."/>
        </authorList>
    </citation>
    <scope>NUCLEOTIDE SEQUENCE [LARGE SCALE GENOMIC DNA]</scope>
    <source>
        <strain evidence="2 3">RB68</strain>
    </source>
</reference>
<sequence length="206" mass="21893">MGDFFSTSAISFVNDDDDEDDYVMPPWVGPGEDVLGVTVPIGRILARTGNVVIALPHATVYPTGVLFDVRLAARREGLGDDAWDDLETTFFGHDMPRRRRGLPDTLCRYGVRLSDGAKATTVDSDPSDEGEPSGPVLTEHGGGGCGGGGRTLEGSNAYWLWPLPPEGPLQFVVEWPAAGIEETSLELDATALVAAAADVVPLWPEG</sequence>
<comment type="caution">
    <text evidence="2">The sequence shown here is derived from an EMBL/GenBank/DDBJ whole genome shotgun (WGS) entry which is preliminary data.</text>
</comment>
<gene>
    <name evidence="2" type="ORF">ACRB68_52210</name>
</gene>
<accession>A0A7K0C208</accession>
<protein>
    <submittedName>
        <fullName evidence="2">Uncharacterized protein</fullName>
    </submittedName>
</protein>
<evidence type="ECO:0000256" key="1">
    <source>
        <dbReference type="SAM" id="MobiDB-lite"/>
    </source>
</evidence>
<dbReference type="EMBL" id="WEGH01000003">
    <property type="protein sequence ID" value="MQY07122.1"/>
    <property type="molecule type" value="Genomic_DNA"/>
</dbReference>
<feature type="region of interest" description="Disordered" evidence="1">
    <location>
        <begin position="118"/>
        <end position="148"/>
    </location>
</feature>
<proteinExistence type="predicted"/>
<keyword evidence="3" id="KW-1185">Reference proteome</keyword>
<dbReference type="OrthoDB" id="4196808at2"/>